<name>A0A2H3E636_ARMGA</name>
<dbReference type="Proteomes" id="UP000217790">
    <property type="component" value="Unassembled WGS sequence"/>
</dbReference>
<dbReference type="EMBL" id="KZ293648">
    <property type="protein sequence ID" value="PBK98618.1"/>
    <property type="molecule type" value="Genomic_DNA"/>
</dbReference>
<sequence>MEQADDGAIFSSAEGVQTHLDELGPWTCRKALRVNIQKTKTMEKVQHKYLCRLLHLYSRSMIDVLWSETGVCDRYLAKVLELEDGWERISVCCLEAKSAMTRWEAVGDLAFVLGKIGVLDGERTLEALTEKRVLVAISSCLCCRVG</sequence>
<evidence type="ECO:0000313" key="1">
    <source>
        <dbReference type="EMBL" id="PBK98618.1"/>
    </source>
</evidence>
<protein>
    <submittedName>
        <fullName evidence="1">Uncharacterized protein</fullName>
    </submittedName>
</protein>
<organism evidence="1 2">
    <name type="scientific">Armillaria gallica</name>
    <name type="common">Bulbous honey fungus</name>
    <name type="synonym">Armillaria bulbosa</name>
    <dbReference type="NCBI Taxonomy" id="47427"/>
    <lineage>
        <taxon>Eukaryota</taxon>
        <taxon>Fungi</taxon>
        <taxon>Dikarya</taxon>
        <taxon>Basidiomycota</taxon>
        <taxon>Agaricomycotina</taxon>
        <taxon>Agaricomycetes</taxon>
        <taxon>Agaricomycetidae</taxon>
        <taxon>Agaricales</taxon>
        <taxon>Marasmiineae</taxon>
        <taxon>Physalacriaceae</taxon>
        <taxon>Armillaria</taxon>
    </lineage>
</organism>
<dbReference type="InParanoid" id="A0A2H3E636"/>
<keyword evidence="2" id="KW-1185">Reference proteome</keyword>
<evidence type="ECO:0000313" key="2">
    <source>
        <dbReference type="Proteomes" id="UP000217790"/>
    </source>
</evidence>
<accession>A0A2H3E636</accession>
<dbReference type="AlphaFoldDB" id="A0A2H3E636"/>
<gene>
    <name evidence="1" type="ORF">ARMGADRAFT_585260</name>
</gene>
<dbReference type="STRING" id="47427.A0A2H3E636"/>
<reference evidence="2" key="1">
    <citation type="journal article" date="2017" name="Nat. Ecol. Evol.">
        <title>Genome expansion and lineage-specific genetic innovations in the forest pathogenic fungi Armillaria.</title>
        <authorList>
            <person name="Sipos G."/>
            <person name="Prasanna A.N."/>
            <person name="Walter M.C."/>
            <person name="O'Connor E."/>
            <person name="Balint B."/>
            <person name="Krizsan K."/>
            <person name="Kiss B."/>
            <person name="Hess J."/>
            <person name="Varga T."/>
            <person name="Slot J."/>
            <person name="Riley R."/>
            <person name="Boka B."/>
            <person name="Rigling D."/>
            <person name="Barry K."/>
            <person name="Lee J."/>
            <person name="Mihaltcheva S."/>
            <person name="LaButti K."/>
            <person name="Lipzen A."/>
            <person name="Waldron R."/>
            <person name="Moloney N.M."/>
            <person name="Sperisen C."/>
            <person name="Kredics L."/>
            <person name="Vagvoelgyi C."/>
            <person name="Patrignani A."/>
            <person name="Fitzpatrick D."/>
            <person name="Nagy I."/>
            <person name="Doyle S."/>
            <person name="Anderson J.B."/>
            <person name="Grigoriev I.V."/>
            <person name="Gueldener U."/>
            <person name="Muensterkoetter M."/>
            <person name="Nagy L.G."/>
        </authorList>
    </citation>
    <scope>NUCLEOTIDE SEQUENCE [LARGE SCALE GENOMIC DNA]</scope>
    <source>
        <strain evidence="2">Ar21-2</strain>
    </source>
</reference>
<proteinExistence type="predicted"/>